<name>A0A251WXQ6_9RHOB</name>
<dbReference type="Proteomes" id="UP000194664">
    <property type="component" value="Unassembled WGS sequence"/>
</dbReference>
<dbReference type="AlphaFoldDB" id="A0A251WXQ6"/>
<organism evidence="2 3">
    <name type="scientific">Marivivens niveibacter</name>
    <dbReference type="NCBI Taxonomy" id="1930667"/>
    <lineage>
        <taxon>Bacteria</taxon>
        <taxon>Pseudomonadati</taxon>
        <taxon>Pseudomonadota</taxon>
        <taxon>Alphaproteobacteria</taxon>
        <taxon>Rhodobacterales</taxon>
        <taxon>Paracoccaceae</taxon>
        <taxon>Marivivens group</taxon>
        <taxon>Marivivens</taxon>
    </lineage>
</organism>
<reference evidence="2 3" key="1">
    <citation type="submission" date="2016-12" db="EMBL/GenBank/DDBJ databases">
        <title>The draft genome sequence of HSLHS2.</title>
        <authorList>
            <person name="Hu D."/>
            <person name="Wang L."/>
            <person name="Shao Z."/>
        </authorList>
    </citation>
    <scope>NUCLEOTIDE SEQUENCE [LARGE SCALE GENOMIC DNA]</scope>
    <source>
        <strain evidence="2">MCCC 1A06712</strain>
    </source>
</reference>
<feature type="signal peptide" evidence="1">
    <location>
        <begin position="1"/>
        <end position="22"/>
    </location>
</feature>
<proteinExistence type="predicted"/>
<accession>A0A251WXQ6</accession>
<evidence type="ECO:0000313" key="2">
    <source>
        <dbReference type="EMBL" id="OUD09269.1"/>
    </source>
</evidence>
<comment type="caution">
    <text evidence="2">The sequence shown here is derived from an EMBL/GenBank/DDBJ whole genome shotgun (WGS) entry which is preliminary data.</text>
</comment>
<dbReference type="EMBL" id="MSPP01000003">
    <property type="protein sequence ID" value="OUD09269.1"/>
    <property type="molecule type" value="Genomic_DNA"/>
</dbReference>
<evidence type="ECO:0000256" key="1">
    <source>
        <dbReference type="SAM" id="SignalP"/>
    </source>
</evidence>
<gene>
    <name evidence="2" type="ORF">BVC71_11270</name>
</gene>
<feature type="chain" id="PRO_5011602222" description="DUF560 domain-containing protein" evidence="1">
    <location>
        <begin position="23"/>
        <end position="459"/>
    </location>
</feature>
<dbReference type="SUPFAM" id="SSF48452">
    <property type="entry name" value="TPR-like"/>
    <property type="match status" value="1"/>
</dbReference>
<keyword evidence="1" id="KW-0732">Signal</keyword>
<dbReference type="InterPro" id="IPR011990">
    <property type="entry name" value="TPR-like_helical_dom_sf"/>
</dbReference>
<evidence type="ECO:0008006" key="4">
    <source>
        <dbReference type="Google" id="ProtNLM"/>
    </source>
</evidence>
<evidence type="ECO:0000313" key="3">
    <source>
        <dbReference type="Proteomes" id="UP000194664"/>
    </source>
</evidence>
<dbReference type="Gene3D" id="1.25.40.10">
    <property type="entry name" value="Tetratricopeptide repeat domain"/>
    <property type="match status" value="1"/>
</dbReference>
<keyword evidence="3" id="KW-1185">Reference proteome</keyword>
<protein>
    <recommendedName>
        <fullName evidence="4">DUF560 domain-containing protein</fullName>
    </recommendedName>
</protein>
<sequence length="459" mass="49984">MFKSVLTCAASFWLMTSAPIHAQQLMQLDFQSARNIAAQAVRVGDTQVAIDIATQLLRANPDDTEAHAILASSLLKSGDTKAAYRAARLGYRTATENTQHLALARIASIAAFQNGRLTASQLWLRRAAIHAPTPQTEAQIAQDYRRIAQQNPLRLQFDLSFSQSDNVNGGSESEYNIIDGLTAIGTLSPDAQALSGFRVGYAVTAKYRVAQTSDTLFELNGHVDGTSVFLSNEAKEASPDSENSDFSSARVTLGATYRQNIGDVSTSWQFKTGRRFAAGDPYYDFAQYGGGLDWRSDNGFGVGLDASRENRFGRNDSDWSDEVTSYAVSLHKRFSDGPLAGRGRLTFSQSETESSNSNRNGDVRGISMNYSFANRVGPAQITAQLGRSWADYPDYTIIVPVPGGRSDDTTFASIDFTFPDQSFAGFAPVLTVTGQWTESNVSRFDRSASGIEFGLRSTF</sequence>